<dbReference type="EMBL" id="CAXJRC010000046">
    <property type="protein sequence ID" value="CAL2108688.1"/>
    <property type="molecule type" value="Genomic_DNA"/>
</dbReference>
<accession>A0ABP1FE89</accession>
<keyword evidence="2" id="KW-1185">Reference proteome</keyword>
<gene>
    <name evidence="1" type="ORF">T190115A13A_90034</name>
</gene>
<organism evidence="1 2">
    <name type="scientific">Tenacibaculum vairaonense</name>
    <dbReference type="NCBI Taxonomy" id="3137860"/>
    <lineage>
        <taxon>Bacteria</taxon>
        <taxon>Pseudomonadati</taxon>
        <taxon>Bacteroidota</taxon>
        <taxon>Flavobacteriia</taxon>
        <taxon>Flavobacteriales</taxon>
        <taxon>Flavobacteriaceae</taxon>
        <taxon>Tenacibaculum</taxon>
    </lineage>
</organism>
<dbReference type="Proteomes" id="UP001497602">
    <property type="component" value="Unassembled WGS sequence"/>
</dbReference>
<comment type="caution">
    <text evidence="1">The sequence shown here is derived from an EMBL/GenBank/DDBJ whole genome shotgun (WGS) entry which is preliminary data.</text>
</comment>
<reference evidence="1 2" key="1">
    <citation type="submission" date="2024-05" db="EMBL/GenBank/DDBJ databases">
        <authorList>
            <person name="Duchaud E."/>
        </authorList>
    </citation>
    <scope>NUCLEOTIDE SEQUENCE [LARGE SCALE GENOMIC DNA]</scope>
    <source>
        <strain evidence="1">Ena-SAMPLE-TAB-13-05-2024-13:56:06:370-140305</strain>
    </source>
</reference>
<dbReference type="InterPro" id="IPR058595">
    <property type="entry name" value="Avidin-like"/>
</dbReference>
<dbReference type="Pfam" id="PF26421">
    <property type="entry name" value="Avidin_like"/>
    <property type="match status" value="1"/>
</dbReference>
<name>A0ABP1FE89_9FLAO</name>
<proteinExistence type="predicted"/>
<evidence type="ECO:0000313" key="2">
    <source>
        <dbReference type="Proteomes" id="UP001497602"/>
    </source>
</evidence>
<sequence length="111" mass="12671">MNYHNKKFRPLYNSGNGEVSSDMIFHYQQEKNILTCEYEGQHILKGHLIGKVSDDGVIDMRYHQINKQGELMTGTCTSTPEVGTNGKIKLYEEWQWTSGNKSKGSSVLEEI</sequence>
<dbReference type="RefSeq" id="WP_348740286.1">
    <property type="nucleotide sequence ID" value="NZ_CAXJRC010000046.1"/>
</dbReference>
<evidence type="ECO:0000313" key="1">
    <source>
        <dbReference type="EMBL" id="CAL2108688.1"/>
    </source>
</evidence>
<protein>
    <submittedName>
        <fullName evidence="1">N-acetylglutamate synthase</fullName>
    </submittedName>
</protein>